<evidence type="ECO:0000256" key="3">
    <source>
        <dbReference type="ARBA" id="ARBA00022692"/>
    </source>
</evidence>
<dbReference type="Pfam" id="PF04138">
    <property type="entry name" value="GtrA_DPMS_TM"/>
    <property type="match status" value="1"/>
</dbReference>
<gene>
    <name evidence="8" type="ORF">COU16_00155</name>
</gene>
<reference evidence="9" key="1">
    <citation type="submission" date="2017-09" db="EMBL/GenBank/DDBJ databases">
        <title>Depth-based differentiation of microbial function through sediment-hosted aquifers and enrichment of novel symbionts in the deep terrestrial subsurface.</title>
        <authorList>
            <person name="Probst A.J."/>
            <person name="Ladd B."/>
            <person name="Jarett J.K."/>
            <person name="Geller-Mcgrath D.E."/>
            <person name="Sieber C.M.K."/>
            <person name="Emerson J.B."/>
            <person name="Anantharaman K."/>
            <person name="Thomas B.C."/>
            <person name="Malmstrom R."/>
            <person name="Stieglmeier M."/>
            <person name="Klingl A."/>
            <person name="Woyke T."/>
            <person name="Ryan C.M."/>
            <person name="Banfield J.F."/>
        </authorList>
    </citation>
    <scope>NUCLEOTIDE SEQUENCE [LARGE SCALE GENOMIC DNA]</scope>
</reference>
<evidence type="ECO:0000256" key="2">
    <source>
        <dbReference type="ARBA" id="ARBA00009399"/>
    </source>
</evidence>
<protein>
    <recommendedName>
        <fullName evidence="7">GtrA/DPMS transmembrane domain-containing protein</fullName>
    </recommendedName>
</protein>
<dbReference type="GO" id="GO:0005886">
    <property type="term" value="C:plasma membrane"/>
    <property type="evidence" value="ECO:0007669"/>
    <property type="project" value="TreeGrafter"/>
</dbReference>
<feature type="domain" description="GtrA/DPMS transmembrane" evidence="7">
    <location>
        <begin position="31"/>
        <end position="147"/>
    </location>
</feature>
<comment type="caution">
    <text evidence="8">The sequence shown here is derived from an EMBL/GenBank/DDBJ whole genome shotgun (WGS) entry which is preliminary data.</text>
</comment>
<evidence type="ECO:0000256" key="5">
    <source>
        <dbReference type="ARBA" id="ARBA00023136"/>
    </source>
</evidence>
<dbReference type="EMBL" id="PFBI01000001">
    <property type="protein sequence ID" value="PIR84918.1"/>
    <property type="molecule type" value="Genomic_DNA"/>
</dbReference>
<keyword evidence="3 6" id="KW-0812">Transmembrane</keyword>
<evidence type="ECO:0000256" key="1">
    <source>
        <dbReference type="ARBA" id="ARBA00004141"/>
    </source>
</evidence>
<organism evidence="8 9">
    <name type="scientific">Candidatus Kaiserbacteria bacterium CG10_big_fil_rev_8_21_14_0_10_47_16</name>
    <dbReference type="NCBI Taxonomy" id="1974608"/>
    <lineage>
        <taxon>Bacteria</taxon>
        <taxon>Candidatus Kaiseribacteriota</taxon>
    </lineage>
</organism>
<accession>A0A2H0UER5</accession>
<feature type="transmembrane region" description="Helical" evidence="6">
    <location>
        <begin position="32"/>
        <end position="51"/>
    </location>
</feature>
<dbReference type="InterPro" id="IPR051401">
    <property type="entry name" value="GtrA_CellWall_Glycosyl"/>
</dbReference>
<feature type="transmembrane region" description="Helical" evidence="6">
    <location>
        <begin position="57"/>
        <end position="76"/>
    </location>
</feature>
<comment type="similarity">
    <text evidence="2">Belongs to the GtrA family.</text>
</comment>
<feature type="transmembrane region" description="Helical" evidence="6">
    <location>
        <begin position="97"/>
        <end position="116"/>
    </location>
</feature>
<dbReference type="Proteomes" id="UP000229344">
    <property type="component" value="Unassembled WGS sequence"/>
</dbReference>
<keyword evidence="5 6" id="KW-0472">Membrane</keyword>
<evidence type="ECO:0000313" key="8">
    <source>
        <dbReference type="EMBL" id="PIR84918.1"/>
    </source>
</evidence>
<name>A0A2H0UER5_9BACT</name>
<dbReference type="InterPro" id="IPR007267">
    <property type="entry name" value="GtrA_DPMS_TM"/>
</dbReference>
<evidence type="ECO:0000256" key="4">
    <source>
        <dbReference type="ARBA" id="ARBA00022989"/>
    </source>
</evidence>
<dbReference type="PANTHER" id="PTHR38459:SF1">
    <property type="entry name" value="PROPHAGE BACTOPRENOL-LINKED GLUCOSE TRANSLOCASE HOMOLOG"/>
    <property type="match status" value="1"/>
</dbReference>
<evidence type="ECO:0000313" key="9">
    <source>
        <dbReference type="Proteomes" id="UP000229344"/>
    </source>
</evidence>
<proteinExistence type="inferred from homology"/>
<dbReference type="PANTHER" id="PTHR38459">
    <property type="entry name" value="PROPHAGE BACTOPRENOL-LINKED GLUCOSE TRANSLOCASE HOMOLOG"/>
    <property type="match status" value="1"/>
</dbReference>
<keyword evidence="4 6" id="KW-1133">Transmembrane helix</keyword>
<evidence type="ECO:0000259" key="7">
    <source>
        <dbReference type="Pfam" id="PF04138"/>
    </source>
</evidence>
<comment type="subcellular location">
    <subcellularLocation>
        <location evidence="1">Membrane</location>
        <topology evidence="1">Multi-pass membrane protein</topology>
    </subcellularLocation>
</comment>
<dbReference type="GO" id="GO:0000271">
    <property type="term" value="P:polysaccharide biosynthetic process"/>
    <property type="evidence" value="ECO:0007669"/>
    <property type="project" value="InterPro"/>
</dbReference>
<sequence length="151" mass="17210">MQLLKRSADTLGALHFRVEAVLGERLFHLVRYLISGGIAATTNVGILFLLVHFGDLHYLPASVLAYLLAIVVSFTLQKFWTFQDKPTHDVHTQFSRYIIVVVMNLLLNTAIMYILVDTFSVWYILAQIVATALVAITGYFAYRHFVFKERS</sequence>
<dbReference type="AlphaFoldDB" id="A0A2H0UER5"/>
<evidence type="ECO:0000256" key="6">
    <source>
        <dbReference type="SAM" id="Phobius"/>
    </source>
</evidence>
<feature type="transmembrane region" description="Helical" evidence="6">
    <location>
        <begin position="122"/>
        <end position="142"/>
    </location>
</feature>